<dbReference type="Proteomes" id="UP001218218">
    <property type="component" value="Unassembled WGS sequence"/>
</dbReference>
<evidence type="ECO:0000313" key="2">
    <source>
        <dbReference type="Proteomes" id="UP001218218"/>
    </source>
</evidence>
<protein>
    <submittedName>
        <fullName evidence="1">Uncharacterized protein</fullName>
    </submittedName>
</protein>
<dbReference type="EMBL" id="JARIHO010000092">
    <property type="protein sequence ID" value="KAJ7306693.1"/>
    <property type="molecule type" value="Genomic_DNA"/>
</dbReference>
<organism evidence="1 2">
    <name type="scientific">Mycena albidolilacea</name>
    <dbReference type="NCBI Taxonomy" id="1033008"/>
    <lineage>
        <taxon>Eukaryota</taxon>
        <taxon>Fungi</taxon>
        <taxon>Dikarya</taxon>
        <taxon>Basidiomycota</taxon>
        <taxon>Agaricomycotina</taxon>
        <taxon>Agaricomycetes</taxon>
        <taxon>Agaricomycetidae</taxon>
        <taxon>Agaricales</taxon>
        <taxon>Marasmiineae</taxon>
        <taxon>Mycenaceae</taxon>
        <taxon>Mycena</taxon>
    </lineage>
</organism>
<comment type="caution">
    <text evidence="1">The sequence shown here is derived from an EMBL/GenBank/DDBJ whole genome shotgun (WGS) entry which is preliminary data.</text>
</comment>
<name>A0AAD6Z3Q7_9AGAR</name>
<accession>A0AAD6Z3Q7</accession>
<keyword evidence="2" id="KW-1185">Reference proteome</keyword>
<dbReference type="Gene3D" id="1.10.3630.10">
    <property type="entry name" value="yeast vps74-n-term truncation variant domain like"/>
    <property type="match status" value="1"/>
</dbReference>
<proteinExistence type="predicted"/>
<reference evidence="1" key="1">
    <citation type="submission" date="2023-03" db="EMBL/GenBank/DDBJ databases">
        <title>Massive genome expansion in bonnet fungi (Mycena s.s.) driven by repeated elements and novel gene families across ecological guilds.</title>
        <authorList>
            <consortium name="Lawrence Berkeley National Laboratory"/>
            <person name="Harder C.B."/>
            <person name="Miyauchi S."/>
            <person name="Viragh M."/>
            <person name="Kuo A."/>
            <person name="Thoen E."/>
            <person name="Andreopoulos B."/>
            <person name="Lu D."/>
            <person name="Skrede I."/>
            <person name="Drula E."/>
            <person name="Henrissat B."/>
            <person name="Morin E."/>
            <person name="Kohler A."/>
            <person name="Barry K."/>
            <person name="LaButti K."/>
            <person name="Morin E."/>
            <person name="Salamov A."/>
            <person name="Lipzen A."/>
            <person name="Mereny Z."/>
            <person name="Hegedus B."/>
            <person name="Baldrian P."/>
            <person name="Stursova M."/>
            <person name="Weitz H."/>
            <person name="Taylor A."/>
            <person name="Grigoriev I.V."/>
            <person name="Nagy L.G."/>
            <person name="Martin F."/>
            <person name="Kauserud H."/>
        </authorList>
    </citation>
    <scope>NUCLEOTIDE SEQUENCE</scope>
    <source>
        <strain evidence="1">CBHHK002</strain>
    </source>
</reference>
<sequence length="54" mass="5945">MLIELALRRRIGVVGTQCRALRAVCLVCAAYTASVLDNVFGRLGYEEREGAFGR</sequence>
<dbReference type="AlphaFoldDB" id="A0AAD6Z3Q7"/>
<gene>
    <name evidence="1" type="ORF">DFH08DRAFT_720744</name>
</gene>
<evidence type="ECO:0000313" key="1">
    <source>
        <dbReference type="EMBL" id="KAJ7306693.1"/>
    </source>
</evidence>
<dbReference type="InterPro" id="IPR038261">
    <property type="entry name" value="GPP34-like_sf"/>
</dbReference>